<keyword evidence="2 4" id="KW-0012">Acyltransferase</keyword>
<dbReference type="Pfam" id="PF00583">
    <property type="entry name" value="Acetyltransf_1"/>
    <property type="match status" value="1"/>
</dbReference>
<sequence length="179" mass="19652">MSWRPMTPQDLCQVQTLADAIHVSHPEDPEVLAERQRLYPQGCFMLVEDERAIGYALTHPWRFAEPPPLNRLLGAIPPSATTYYIHDVALLPEARGKGYAARITDRLLAHAREAGFDNLSLVAVNKSQVFWEKAGFRVVAVPGLGAKLASYGPDAALMVRDLANLGTTPNGVTSAMKKF</sequence>
<dbReference type="InterPro" id="IPR000182">
    <property type="entry name" value="GNAT_dom"/>
</dbReference>
<organism evidence="4 5">
    <name type="scientific">Microvirga arabica</name>
    <dbReference type="NCBI Taxonomy" id="1128671"/>
    <lineage>
        <taxon>Bacteria</taxon>
        <taxon>Pseudomonadati</taxon>
        <taxon>Pseudomonadota</taxon>
        <taxon>Alphaproteobacteria</taxon>
        <taxon>Hyphomicrobiales</taxon>
        <taxon>Methylobacteriaceae</taxon>
        <taxon>Microvirga</taxon>
    </lineage>
</organism>
<dbReference type="GO" id="GO:0016746">
    <property type="term" value="F:acyltransferase activity"/>
    <property type="evidence" value="ECO:0007669"/>
    <property type="project" value="UniProtKB-KW"/>
</dbReference>
<evidence type="ECO:0000313" key="5">
    <source>
        <dbReference type="Proteomes" id="UP001593940"/>
    </source>
</evidence>
<dbReference type="CDD" id="cd04301">
    <property type="entry name" value="NAT_SF"/>
    <property type="match status" value="1"/>
</dbReference>
<keyword evidence="1 4" id="KW-0808">Transferase</keyword>
<evidence type="ECO:0000313" key="4">
    <source>
        <dbReference type="EMBL" id="MFC1456244.1"/>
    </source>
</evidence>
<dbReference type="PROSITE" id="PS51186">
    <property type="entry name" value="GNAT"/>
    <property type="match status" value="1"/>
</dbReference>
<dbReference type="RefSeq" id="WP_203271325.1">
    <property type="nucleotide sequence ID" value="NZ_JAFBID010000011.1"/>
</dbReference>
<protein>
    <submittedName>
        <fullName evidence="4">GNAT family N-acetyltransferase</fullName>
        <ecNumber evidence="4">2.3.-.-</ecNumber>
    </submittedName>
</protein>
<dbReference type="EC" id="2.3.-.-" evidence="4"/>
<reference evidence="4 5" key="1">
    <citation type="submission" date="2024-09" db="EMBL/GenBank/DDBJ databases">
        <title>Nodulacao em especies de Leguminosae Basais da Amazonia e Caracterizacao dos Rizobios e Bacterias Associadas aos Nodulos.</title>
        <authorList>
            <person name="Jambeiro I.C.A."/>
            <person name="Lopes I.S."/>
            <person name="Aguiar E.R.G.R."/>
            <person name="Santos A.F.J."/>
            <person name="Dos Santos J.M.F."/>
            <person name="Gross E."/>
        </authorList>
    </citation>
    <scope>NUCLEOTIDE SEQUENCE [LARGE SCALE GENOMIC DNA]</scope>
    <source>
        <strain evidence="4 5">BRUESC1165</strain>
    </source>
</reference>
<accession>A0ABV6Y4Q4</accession>
<evidence type="ECO:0000256" key="2">
    <source>
        <dbReference type="ARBA" id="ARBA00023315"/>
    </source>
</evidence>
<evidence type="ECO:0000259" key="3">
    <source>
        <dbReference type="PROSITE" id="PS51186"/>
    </source>
</evidence>
<dbReference type="PANTHER" id="PTHR43877">
    <property type="entry name" value="AMINOALKYLPHOSPHONATE N-ACETYLTRANSFERASE-RELATED-RELATED"/>
    <property type="match status" value="1"/>
</dbReference>
<comment type="caution">
    <text evidence="4">The sequence shown here is derived from an EMBL/GenBank/DDBJ whole genome shotgun (WGS) entry which is preliminary data.</text>
</comment>
<dbReference type="SUPFAM" id="SSF55729">
    <property type="entry name" value="Acyl-CoA N-acyltransferases (Nat)"/>
    <property type="match status" value="1"/>
</dbReference>
<dbReference type="InterPro" id="IPR050832">
    <property type="entry name" value="Bact_Acetyltransf"/>
</dbReference>
<name>A0ABV6Y4Q4_9HYPH</name>
<dbReference type="EMBL" id="JBHOMY010000013">
    <property type="protein sequence ID" value="MFC1456244.1"/>
    <property type="molecule type" value="Genomic_DNA"/>
</dbReference>
<dbReference type="InterPro" id="IPR016181">
    <property type="entry name" value="Acyl_CoA_acyltransferase"/>
</dbReference>
<evidence type="ECO:0000256" key="1">
    <source>
        <dbReference type="ARBA" id="ARBA00022679"/>
    </source>
</evidence>
<proteinExistence type="predicted"/>
<dbReference type="Proteomes" id="UP001593940">
    <property type="component" value="Unassembled WGS sequence"/>
</dbReference>
<feature type="domain" description="N-acetyltransferase" evidence="3">
    <location>
        <begin position="1"/>
        <end position="163"/>
    </location>
</feature>
<dbReference type="Gene3D" id="3.40.630.30">
    <property type="match status" value="1"/>
</dbReference>
<keyword evidence="5" id="KW-1185">Reference proteome</keyword>
<gene>
    <name evidence="4" type="ORF">ACETIH_05810</name>
</gene>